<evidence type="ECO:0000313" key="2">
    <source>
        <dbReference type="EMBL" id="AIU36796.1"/>
    </source>
</evidence>
<feature type="compositionally biased region" description="Acidic residues" evidence="1">
    <location>
        <begin position="1"/>
        <end position="12"/>
    </location>
</feature>
<reference evidence="2" key="2">
    <citation type="submission" date="2014-07" db="EMBL/GenBank/DDBJ databases">
        <title>Comparative genomics of CpGV: Evolution of a crop protection agent.</title>
        <authorList>
            <person name="Radtke P.C."/>
            <person name="Jehle J.A."/>
        </authorList>
    </citation>
    <scope>NUCLEOTIDE SEQUENCE</scope>
    <source>
        <strain evidence="2">CpGV-I07</strain>
    </source>
</reference>
<name>A0A097P0V8_GVCP</name>
<organismHost>
    <name type="scientific">Cydia pomonella</name>
    <name type="common">Codling moth</name>
    <dbReference type="NCBI Taxonomy" id="82600"/>
</organismHost>
<proteinExistence type="predicted"/>
<feature type="compositionally biased region" description="Acidic residues" evidence="1">
    <location>
        <begin position="19"/>
        <end position="30"/>
    </location>
</feature>
<accession>A0A097P0V8</accession>
<feature type="compositionally biased region" description="Low complexity" evidence="1">
    <location>
        <begin position="50"/>
        <end position="63"/>
    </location>
</feature>
<reference evidence="2" key="1">
    <citation type="journal article" date="2014" name="Proc. Natl. Acad. Sci. U.S.A.">
        <title>Baculovirus resistance in codling moth is virus isolate-dependent and the consequence of a mutation in viral gene pe38.</title>
        <authorList>
            <person name="Gebhardt M.M."/>
            <person name="Eberle K.E."/>
            <person name="Radtke P."/>
            <person name="Jehle J.A."/>
        </authorList>
    </citation>
    <scope>NUCLEOTIDE SEQUENCE</scope>
    <source>
        <strain evidence="2">CpGV-I07</strain>
    </source>
</reference>
<protein>
    <submittedName>
        <fullName evidence="2">ORF7 ie-1</fullName>
    </submittedName>
</protein>
<feature type="region of interest" description="Disordered" evidence="1">
    <location>
        <begin position="1"/>
        <end position="66"/>
    </location>
</feature>
<sequence>MEVETTMYDEDQIMTTNDSENEVDGDEEEEARGASHTFANQNFVKLVNNPREQQQPPREQQQPSELNRIFLQPINYNKTTTNDDADEDCVSENYKWFNKFKTTTCHMFVCHSRVEYVKNERFPAEVYMQKYHELYGNAFEMTIKDAKFYITTRLLQLLKLDFMWHPAESIIKHVDSVTSARILNLRMRDGYTVQQHLIEKLFYVLLIGLGPRDISAVMERINSNKATERCQAIQSKYSWRSEERKLKNVFQRNSTVASVTANINGSNSNTTSNTNNNKSIEKLFELLYKNGNTPRFLEDKELAHELYYRNFHQNVCQLKKHVTDYMDKVSNVRLLIKDLAMVLYKHEQKKELQNLKNEYGTEADVEEFMRLSVAHPCGDVVFNMKVRDTNTQRYRINCFRMDSVHVWVNSMVYSDVQQFNLKKMIQRHRWGTHHILQFDYMYNSMMSKLHAEVSKLVIRYVLSRRSFDLLQNDCSKLKLSYKKIVYEYKLENCLRIN</sequence>
<evidence type="ECO:0000256" key="1">
    <source>
        <dbReference type="SAM" id="MobiDB-lite"/>
    </source>
</evidence>
<gene>
    <name evidence="2" type="primary">orf7</name>
</gene>
<organism evidence="2">
    <name type="scientific">Cydia pomonella granulosis virus</name>
    <name type="common">CpGV</name>
    <name type="synonym">Cydia pomonella granulovirus</name>
    <dbReference type="NCBI Taxonomy" id="28289"/>
    <lineage>
        <taxon>Viruses</taxon>
        <taxon>Viruses incertae sedis</taxon>
        <taxon>Naldaviricetes</taxon>
        <taxon>Lefavirales</taxon>
        <taxon>Baculoviridae</taxon>
        <taxon>Betabaculovirus</taxon>
        <taxon>Betabaculovirus cypomonellae</taxon>
    </lineage>
</organism>
<dbReference type="EMBL" id="KM217574">
    <property type="protein sequence ID" value="AIU36796.1"/>
    <property type="molecule type" value="Genomic_DNA"/>
</dbReference>